<dbReference type="EMBL" id="AP018694">
    <property type="protein sequence ID" value="BBE16855.1"/>
    <property type="molecule type" value="Genomic_DNA"/>
</dbReference>
<dbReference type="RefSeq" id="WP_318349893.1">
    <property type="nucleotide sequence ID" value="NZ_AP018694.1"/>
</dbReference>
<evidence type="ECO:0000259" key="6">
    <source>
        <dbReference type="Pfam" id="PF08281"/>
    </source>
</evidence>
<organism evidence="7 8">
    <name type="scientific">Aquipluma nitroreducens</name>
    <dbReference type="NCBI Taxonomy" id="2010828"/>
    <lineage>
        <taxon>Bacteria</taxon>
        <taxon>Pseudomonadati</taxon>
        <taxon>Bacteroidota</taxon>
        <taxon>Bacteroidia</taxon>
        <taxon>Marinilabiliales</taxon>
        <taxon>Prolixibacteraceae</taxon>
        <taxon>Aquipluma</taxon>
    </lineage>
</organism>
<dbReference type="PRINTS" id="PR00038">
    <property type="entry name" value="HTHLUXR"/>
</dbReference>
<keyword evidence="8" id="KW-1185">Reference proteome</keyword>
<gene>
    <name evidence="7" type="ORF">AQPE_1002</name>
</gene>
<dbReference type="InterPro" id="IPR013325">
    <property type="entry name" value="RNA_pol_sigma_r2"/>
</dbReference>
<dbReference type="InterPro" id="IPR007627">
    <property type="entry name" value="RNA_pol_sigma70_r2"/>
</dbReference>
<evidence type="ECO:0000256" key="4">
    <source>
        <dbReference type="ARBA" id="ARBA00023163"/>
    </source>
</evidence>
<dbReference type="InterPro" id="IPR014327">
    <property type="entry name" value="RNA_pol_sigma70_bacteroid"/>
</dbReference>
<dbReference type="GO" id="GO:0006352">
    <property type="term" value="P:DNA-templated transcription initiation"/>
    <property type="evidence" value="ECO:0007669"/>
    <property type="project" value="InterPro"/>
</dbReference>
<dbReference type="InterPro" id="IPR039425">
    <property type="entry name" value="RNA_pol_sigma-70-like"/>
</dbReference>
<dbReference type="Pfam" id="PF08281">
    <property type="entry name" value="Sigma70_r4_2"/>
    <property type="match status" value="1"/>
</dbReference>
<dbReference type="Gene3D" id="1.10.1740.10">
    <property type="match status" value="1"/>
</dbReference>
<name>A0A5K7S5U3_9BACT</name>
<evidence type="ECO:0000256" key="1">
    <source>
        <dbReference type="ARBA" id="ARBA00010641"/>
    </source>
</evidence>
<dbReference type="KEGG" id="anf:AQPE_1002"/>
<feature type="domain" description="RNA polymerase sigma-70 region 2" evidence="5">
    <location>
        <begin position="27"/>
        <end position="90"/>
    </location>
</feature>
<dbReference type="InterPro" id="IPR000792">
    <property type="entry name" value="Tscrpt_reg_LuxR_C"/>
</dbReference>
<dbReference type="Gene3D" id="1.10.10.10">
    <property type="entry name" value="Winged helix-like DNA-binding domain superfamily/Winged helix DNA-binding domain"/>
    <property type="match status" value="1"/>
</dbReference>
<dbReference type="PANTHER" id="PTHR43133">
    <property type="entry name" value="RNA POLYMERASE ECF-TYPE SIGMA FACTO"/>
    <property type="match status" value="1"/>
</dbReference>
<dbReference type="SUPFAM" id="SSF88946">
    <property type="entry name" value="Sigma2 domain of RNA polymerase sigma factors"/>
    <property type="match status" value="1"/>
</dbReference>
<evidence type="ECO:0000256" key="3">
    <source>
        <dbReference type="ARBA" id="ARBA00023082"/>
    </source>
</evidence>
<dbReference type="Proteomes" id="UP001193389">
    <property type="component" value="Chromosome"/>
</dbReference>
<dbReference type="GO" id="GO:0003677">
    <property type="term" value="F:DNA binding"/>
    <property type="evidence" value="ECO:0007669"/>
    <property type="project" value="InterPro"/>
</dbReference>
<dbReference type="Pfam" id="PF04542">
    <property type="entry name" value="Sigma70_r2"/>
    <property type="match status" value="1"/>
</dbReference>
<evidence type="ECO:0000259" key="5">
    <source>
        <dbReference type="Pfam" id="PF04542"/>
    </source>
</evidence>
<comment type="similarity">
    <text evidence="1">Belongs to the sigma-70 factor family. ECF subfamily.</text>
</comment>
<dbReference type="InterPro" id="IPR036388">
    <property type="entry name" value="WH-like_DNA-bd_sf"/>
</dbReference>
<accession>A0A5K7S5U3</accession>
<dbReference type="NCBIfam" id="TIGR02937">
    <property type="entry name" value="sigma70-ECF"/>
    <property type="match status" value="1"/>
</dbReference>
<dbReference type="NCBIfam" id="TIGR02985">
    <property type="entry name" value="Sig70_bacteroi1"/>
    <property type="match status" value="1"/>
</dbReference>
<reference evidence="7" key="1">
    <citation type="journal article" date="2020" name="Int. J. Syst. Evol. Microbiol.">
        <title>Aquipluma nitroreducens gen. nov. sp. nov., a novel facultatively anaerobic bacterium isolated from a freshwater lake.</title>
        <authorList>
            <person name="Watanabe M."/>
            <person name="Kojima H."/>
            <person name="Fukui M."/>
        </authorList>
    </citation>
    <scope>NUCLEOTIDE SEQUENCE</scope>
    <source>
        <strain evidence="7">MeG22</strain>
    </source>
</reference>
<keyword evidence="2" id="KW-0805">Transcription regulation</keyword>
<dbReference type="InterPro" id="IPR013324">
    <property type="entry name" value="RNA_pol_sigma_r3/r4-like"/>
</dbReference>
<dbReference type="InterPro" id="IPR014284">
    <property type="entry name" value="RNA_pol_sigma-70_dom"/>
</dbReference>
<dbReference type="PANTHER" id="PTHR43133:SF46">
    <property type="entry name" value="RNA POLYMERASE SIGMA-70 FACTOR ECF SUBFAMILY"/>
    <property type="match status" value="1"/>
</dbReference>
<proteinExistence type="inferred from homology"/>
<keyword evidence="3" id="KW-0731">Sigma factor</keyword>
<evidence type="ECO:0000313" key="8">
    <source>
        <dbReference type="Proteomes" id="UP001193389"/>
    </source>
</evidence>
<evidence type="ECO:0000313" key="7">
    <source>
        <dbReference type="EMBL" id="BBE16855.1"/>
    </source>
</evidence>
<sequence>MDNNQHIELLSKKISQNSDQQAFKELYLVYFDKLYKFAFSILHSAEFAEEAVNDVFLNIWQKRSSLKNIESLKNYLFISTKNTSFNYLSKFRKERNTSLDDVLVRFEIDELTPETAFFTNEIRNEIEQAINQLPPKTKLVFQMAKVEGLKYKEIAEILNISVNTIDNHIATAIKKLSIVLKDLSTEETNLILFQLFTRFNLNNLTINQV</sequence>
<feature type="domain" description="RNA polymerase sigma factor 70 region 4 type 2" evidence="6">
    <location>
        <begin position="124"/>
        <end position="176"/>
    </location>
</feature>
<protein>
    <submittedName>
        <fullName evidence="7">RNA polymerase ECF-type sigma factor</fullName>
    </submittedName>
</protein>
<dbReference type="CDD" id="cd06171">
    <property type="entry name" value="Sigma70_r4"/>
    <property type="match status" value="1"/>
</dbReference>
<dbReference type="InterPro" id="IPR013249">
    <property type="entry name" value="RNA_pol_sigma70_r4_t2"/>
</dbReference>
<dbReference type="GO" id="GO:0016987">
    <property type="term" value="F:sigma factor activity"/>
    <property type="evidence" value="ECO:0007669"/>
    <property type="project" value="UniProtKB-KW"/>
</dbReference>
<evidence type="ECO:0000256" key="2">
    <source>
        <dbReference type="ARBA" id="ARBA00023015"/>
    </source>
</evidence>
<keyword evidence="4" id="KW-0804">Transcription</keyword>
<dbReference type="SUPFAM" id="SSF88659">
    <property type="entry name" value="Sigma3 and sigma4 domains of RNA polymerase sigma factors"/>
    <property type="match status" value="1"/>
</dbReference>
<dbReference type="AlphaFoldDB" id="A0A5K7S5U3"/>